<proteinExistence type="inferred from homology"/>
<dbReference type="Proteomes" id="UP000052230">
    <property type="component" value="Unassembled WGS sequence"/>
</dbReference>
<evidence type="ECO:0000313" key="4">
    <source>
        <dbReference type="EMBL" id="CEG16488.1"/>
    </source>
</evidence>
<dbReference type="GO" id="GO:0000166">
    <property type="term" value="F:nucleotide binding"/>
    <property type="evidence" value="ECO:0007669"/>
    <property type="project" value="InterPro"/>
</dbReference>
<keyword evidence="5" id="KW-1185">Reference proteome</keyword>
<sequence>MLPTTFPTPDLFLPGHGEPVLRWGVLGPGKIASAFVDALRRNTRQCPFAVASRSRERAQTFADTWAMEHAYDSYEALVRHPDVDIVYIATPHSEHLEHGLLALRAGKHVLIEKPMTTCAQDARILVQEARARTVPDGGHVEPLSSTHLGGAQAAGRWSVGRSPARVRRPESIGASRSIASATQRSTGWRCVTRPGRLHRAVFLNGVGRAQRNHGRGRAHRNRCRCLFDRGAVAWRARAIHPDQFHRGP</sequence>
<keyword evidence="2" id="KW-0560">Oxidoreductase</keyword>
<dbReference type="AlphaFoldDB" id="A0A0U5FDH6"/>
<dbReference type="InterPro" id="IPR050984">
    <property type="entry name" value="Gfo/Idh/MocA_domain"/>
</dbReference>
<dbReference type="SUPFAM" id="SSF51735">
    <property type="entry name" value="NAD(P)-binding Rossmann-fold domains"/>
    <property type="match status" value="1"/>
</dbReference>
<dbReference type="GO" id="GO:0016491">
    <property type="term" value="F:oxidoreductase activity"/>
    <property type="evidence" value="ECO:0007669"/>
    <property type="project" value="UniProtKB-KW"/>
</dbReference>
<dbReference type="PANTHER" id="PTHR22604">
    <property type="entry name" value="OXIDOREDUCTASES"/>
    <property type="match status" value="1"/>
</dbReference>
<organism evidence="4 5">
    <name type="scientific">Xanthomonas citri pv. citri</name>
    <dbReference type="NCBI Taxonomy" id="611301"/>
    <lineage>
        <taxon>Bacteria</taxon>
        <taxon>Pseudomonadati</taxon>
        <taxon>Pseudomonadota</taxon>
        <taxon>Gammaproteobacteria</taxon>
        <taxon>Lysobacterales</taxon>
        <taxon>Lysobacteraceae</taxon>
        <taxon>Xanthomonas</taxon>
    </lineage>
</organism>
<comment type="caution">
    <text evidence="4">The sequence shown here is derived from an EMBL/GenBank/DDBJ whole genome shotgun (WGS) entry which is preliminary data.</text>
</comment>
<reference evidence="4 5" key="1">
    <citation type="submission" date="2014-09" db="EMBL/GenBank/DDBJ databases">
        <authorList>
            <person name="Regsiter A."/>
        </authorList>
    </citation>
    <scope>NUCLEOTIDE SEQUENCE [LARGE SCALE GENOMIC DNA]</scope>
</reference>
<evidence type="ECO:0000313" key="5">
    <source>
        <dbReference type="Proteomes" id="UP000052230"/>
    </source>
</evidence>
<dbReference type="Pfam" id="PF01408">
    <property type="entry name" value="GFO_IDH_MocA"/>
    <property type="match status" value="1"/>
</dbReference>
<accession>A0A0U5FDH6</accession>
<dbReference type="PANTHER" id="PTHR22604:SF105">
    <property type="entry name" value="TRANS-1,2-DIHYDROBENZENE-1,2-DIOL DEHYDROGENASE"/>
    <property type="match status" value="1"/>
</dbReference>
<dbReference type="Gene3D" id="3.40.50.720">
    <property type="entry name" value="NAD(P)-binding Rossmann-like Domain"/>
    <property type="match status" value="1"/>
</dbReference>
<name>A0A0U5FDH6_XANCI</name>
<gene>
    <name evidence="4" type="ORF">XAC3562_420005</name>
</gene>
<comment type="similarity">
    <text evidence="1">Belongs to the Gfo/Idh/MocA family.</text>
</comment>
<dbReference type="EMBL" id="CCXZ01000136">
    <property type="protein sequence ID" value="CEG16488.1"/>
    <property type="molecule type" value="Genomic_DNA"/>
</dbReference>
<evidence type="ECO:0000256" key="2">
    <source>
        <dbReference type="ARBA" id="ARBA00023002"/>
    </source>
</evidence>
<evidence type="ECO:0000259" key="3">
    <source>
        <dbReference type="Pfam" id="PF01408"/>
    </source>
</evidence>
<feature type="domain" description="Gfo/Idh/MocA-like oxidoreductase N-terminal" evidence="3">
    <location>
        <begin position="21"/>
        <end position="132"/>
    </location>
</feature>
<evidence type="ECO:0000256" key="1">
    <source>
        <dbReference type="ARBA" id="ARBA00010928"/>
    </source>
</evidence>
<dbReference type="InterPro" id="IPR036291">
    <property type="entry name" value="NAD(P)-bd_dom_sf"/>
</dbReference>
<dbReference type="InterPro" id="IPR000683">
    <property type="entry name" value="Gfo/Idh/MocA-like_OxRdtase_N"/>
</dbReference>
<protein>
    <submittedName>
        <fullName evidence="4">Oxidoreductase</fullName>
    </submittedName>
</protein>